<dbReference type="CDD" id="cd06257">
    <property type="entry name" value="DnaJ"/>
    <property type="match status" value="1"/>
</dbReference>
<evidence type="ECO:0000313" key="6">
    <source>
        <dbReference type="Proteomes" id="UP000283762"/>
    </source>
</evidence>
<keyword evidence="2" id="KW-0862">Zinc</keyword>
<protein>
    <submittedName>
        <fullName evidence="5">Molecular chaperone DnaJ</fullName>
    </submittedName>
</protein>
<dbReference type="GO" id="GO:0051087">
    <property type="term" value="F:protein-folding chaperone binding"/>
    <property type="evidence" value="ECO:0007669"/>
    <property type="project" value="TreeGrafter"/>
</dbReference>
<evidence type="ECO:0000259" key="4">
    <source>
        <dbReference type="PROSITE" id="PS50076"/>
    </source>
</evidence>
<dbReference type="PRINTS" id="PR00625">
    <property type="entry name" value="JDOMAIN"/>
</dbReference>
<gene>
    <name evidence="5" type="ORF">DW668_18045</name>
</gene>
<sequence>MEKRDYYEVLEVEKTASVEEIKKAYRKKAIQYHPDKNPGDKVAEEKFKEAAEAYDVLSNPDKRARYDQFGHAGMGGAAGNGGPFGGFSGGMSMDDIFSMFGDI</sequence>
<dbReference type="Proteomes" id="UP000283762">
    <property type="component" value="Unassembled WGS sequence"/>
</dbReference>
<reference evidence="5 6" key="1">
    <citation type="submission" date="2018-08" db="EMBL/GenBank/DDBJ databases">
        <title>A genome reference for cultivated species of the human gut microbiota.</title>
        <authorList>
            <person name="Zou Y."/>
            <person name="Xue W."/>
            <person name="Luo G."/>
        </authorList>
    </citation>
    <scope>NUCLEOTIDE SEQUENCE [LARGE SCALE GENOMIC DNA]</scope>
    <source>
        <strain evidence="5 6">AM25-16</strain>
    </source>
</reference>
<dbReference type="EMBL" id="QRHJ01000096">
    <property type="protein sequence ID" value="RHF69515.1"/>
    <property type="molecule type" value="Genomic_DNA"/>
</dbReference>
<dbReference type="PROSITE" id="PS00636">
    <property type="entry name" value="DNAJ_1"/>
    <property type="match status" value="1"/>
</dbReference>
<feature type="non-terminal residue" evidence="5">
    <location>
        <position position="103"/>
    </location>
</feature>
<dbReference type="RefSeq" id="WP_182426144.1">
    <property type="nucleotide sequence ID" value="NZ_QRHJ01000096.1"/>
</dbReference>
<dbReference type="PROSITE" id="PS50076">
    <property type="entry name" value="DNAJ_2"/>
    <property type="match status" value="1"/>
</dbReference>
<dbReference type="AlphaFoldDB" id="A0A414PLP5"/>
<dbReference type="InterPro" id="IPR036869">
    <property type="entry name" value="J_dom_sf"/>
</dbReference>
<dbReference type="SUPFAM" id="SSF46565">
    <property type="entry name" value="Chaperone J-domain"/>
    <property type="match status" value="1"/>
</dbReference>
<dbReference type="GO" id="GO:0005737">
    <property type="term" value="C:cytoplasm"/>
    <property type="evidence" value="ECO:0007669"/>
    <property type="project" value="TreeGrafter"/>
</dbReference>
<keyword evidence="2" id="KW-0479">Metal-binding</keyword>
<evidence type="ECO:0000256" key="3">
    <source>
        <dbReference type="ARBA" id="ARBA00023186"/>
    </source>
</evidence>
<dbReference type="GO" id="GO:0008270">
    <property type="term" value="F:zinc ion binding"/>
    <property type="evidence" value="ECO:0007669"/>
    <property type="project" value="UniProtKB-KW"/>
</dbReference>
<accession>A0A414PLP5</accession>
<dbReference type="InterPro" id="IPR018253">
    <property type="entry name" value="DnaJ_domain_CS"/>
</dbReference>
<keyword evidence="2" id="KW-0863">Zinc-finger</keyword>
<keyword evidence="3" id="KW-0143">Chaperone</keyword>
<feature type="domain" description="J" evidence="4">
    <location>
        <begin position="5"/>
        <end position="70"/>
    </location>
</feature>
<evidence type="ECO:0000256" key="1">
    <source>
        <dbReference type="ARBA" id="ARBA00022737"/>
    </source>
</evidence>
<keyword evidence="1" id="KW-0677">Repeat</keyword>
<proteinExistence type="predicted"/>
<dbReference type="Pfam" id="PF00226">
    <property type="entry name" value="DnaJ"/>
    <property type="match status" value="1"/>
</dbReference>
<dbReference type="FunFam" id="1.10.287.110:FF:000034">
    <property type="entry name" value="Chaperone protein DnaJ"/>
    <property type="match status" value="1"/>
</dbReference>
<dbReference type="PANTHER" id="PTHR43948">
    <property type="entry name" value="DNAJ HOMOLOG SUBFAMILY B"/>
    <property type="match status" value="1"/>
</dbReference>
<organism evidence="5 6">
    <name type="scientific">Bacteroides stercoris</name>
    <dbReference type="NCBI Taxonomy" id="46506"/>
    <lineage>
        <taxon>Bacteria</taxon>
        <taxon>Pseudomonadati</taxon>
        <taxon>Bacteroidota</taxon>
        <taxon>Bacteroidia</taxon>
        <taxon>Bacteroidales</taxon>
        <taxon>Bacteroidaceae</taxon>
        <taxon>Bacteroides</taxon>
    </lineage>
</organism>
<comment type="caution">
    <text evidence="5">The sequence shown here is derived from an EMBL/GenBank/DDBJ whole genome shotgun (WGS) entry which is preliminary data.</text>
</comment>
<evidence type="ECO:0000256" key="2">
    <source>
        <dbReference type="ARBA" id="ARBA00022771"/>
    </source>
</evidence>
<dbReference type="SMART" id="SM00271">
    <property type="entry name" value="DnaJ"/>
    <property type="match status" value="1"/>
</dbReference>
<dbReference type="PANTHER" id="PTHR43948:SF10">
    <property type="entry name" value="MRJ, ISOFORM E"/>
    <property type="match status" value="1"/>
</dbReference>
<name>A0A414PLP5_BACSE</name>
<dbReference type="GO" id="GO:0051082">
    <property type="term" value="F:unfolded protein binding"/>
    <property type="evidence" value="ECO:0007669"/>
    <property type="project" value="TreeGrafter"/>
</dbReference>
<dbReference type="Gene3D" id="1.10.287.110">
    <property type="entry name" value="DnaJ domain"/>
    <property type="match status" value="1"/>
</dbReference>
<dbReference type="InterPro" id="IPR001623">
    <property type="entry name" value="DnaJ_domain"/>
</dbReference>
<dbReference type="GO" id="GO:0044183">
    <property type="term" value="F:protein folding chaperone"/>
    <property type="evidence" value="ECO:0007669"/>
    <property type="project" value="TreeGrafter"/>
</dbReference>
<evidence type="ECO:0000313" key="5">
    <source>
        <dbReference type="EMBL" id="RHF69515.1"/>
    </source>
</evidence>